<evidence type="ECO:0000313" key="3">
    <source>
        <dbReference type="EMBL" id="KKL46108.1"/>
    </source>
</evidence>
<accession>A0A0F9C9N0</accession>
<gene>
    <name evidence="3" type="ORF">LCGC14_2348950</name>
</gene>
<reference evidence="3" key="1">
    <citation type="journal article" date="2015" name="Nature">
        <title>Complex archaea that bridge the gap between prokaryotes and eukaryotes.</title>
        <authorList>
            <person name="Spang A."/>
            <person name="Saw J.H."/>
            <person name="Jorgensen S.L."/>
            <person name="Zaremba-Niedzwiedzka K."/>
            <person name="Martijn J."/>
            <person name="Lind A.E."/>
            <person name="van Eijk R."/>
            <person name="Schleper C."/>
            <person name="Guy L."/>
            <person name="Ettema T.J."/>
        </authorList>
    </citation>
    <scope>NUCLEOTIDE SEQUENCE</scope>
</reference>
<evidence type="ECO:0000256" key="2">
    <source>
        <dbReference type="SAM" id="MobiDB-lite"/>
    </source>
</evidence>
<evidence type="ECO:0000256" key="1">
    <source>
        <dbReference type="SAM" id="Coils"/>
    </source>
</evidence>
<feature type="compositionally biased region" description="Basic residues" evidence="2">
    <location>
        <begin position="329"/>
        <end position="344"/>
    </location>
</feature>
<dbReference type="AlphaFoldDB" id="A0A0F9C9N0"/>
<dbReference type="EMBL" id="LAZR01034153">
    <property type="protein sequence ID" value="KKL46108.1"/>
    <property type="molecule type" value="Genomic_DNA"/>
</dbReference>
<sequence>DSGMRDFEINNLLAEIFRRQEVSLLRQNLQEGLITREVFNAQFNALKNLKNQLTKQLRQRNIQESQSFIGQKPIEQTATPNLFFAEQQPQTLQQVQQLKSPTQSLFFKPSQKLAQPQLEKLRLAFASAQTAKQRQALLQKISQLQKQSSVLGLSSVQLSKQVSAQKQPQLSLLSQPQVLGQKQVSQLGTENIFLRGAKTKPRPRPKITKVPKPKIIKLPKGVSKTKLVKALVKLKKQGVNVVVGQGKKQKIIARNLPPFKALKKGRDFVDENIVASFHLKKSGKKTAKKDIKPFNVGRKFRPSKRNVLIQVEKSKFRLDHPKEVAQLKAAKRRKPTKKKRKKKK</sequence>
<keyword evidence="1" id="KW-0175">Coiled coil</keyword>
<feature type="coiled-coil region" evidence="1">
    <location>
        <begin position="36"/>
        <end position="66"/>
    </location>
</feature>
<comment type="caution">
    <text evidence="3">The sequence shown here is derived from an EMBL/GenBank/DDBJ whole genome shotgun (WGS) entry which is preliminary data.</text>
</comment>
<feature type="non-terminal residue" evidence="3">
    <location>
        <position position="1"/>
    </location>
</feature>
<proteinExistence type="predicted"/>
<organism evidence="3">
    <name type="scientific">marine sediment metagenome</name>
    <dbReference type="NCBI Taxonomy" id="412755"/>
    <lineage>
        <taxon>unclassified sequences</taxon>
        <taxon>metagenomes</taxon>
        <taxon>ecological metagenomes</taxon>
    </lineage>
</organism>
<protein>
    <submittedName>
        <fullName evidence="3">Uncharacterized protein</fullName>
    </submittedName>
</protein>
<feature type="region of interest" description="Disordered" evidence="2">
    <location>
        <begin position="320"/>
        <end position="344"/>
    </location>
</feature>
<name>A0A0F9C9N0_9ZZZZ</name>